<dbReference type="AlphaFoldDB" id="A0AAP0P3B2"/>
<dbReference type="Proteomes" id="UP001419268">
    <property type="component" value="Unassembled WGS sequence"/>
</dbReference>
<feature type="compositionally biased region" description="Polar residues" evidence="1">
    <location>
        <begin position="537"/>
        <end position="548"/>
    </location>
</feature>
<feature type="compositionally biased region" description="Polar residues" evidence="1">
    <location>
        <begin position="1047"/>
        <end position="1060"/>
    </location>
</feature>
<feature type="compositionally biased region" description="Low complexity" evidence="1">
    <location>
        <begin position="278"/>
        <end position="288"/>
    </location>
</feature>
<dbReference type="PANTHER" id="PTHR31008">
    <property type="entry name" value="COP1-INTERACTING PROTEIN-RELATED"/>
    <property type="match status" value="1"/>
</dbReference>
<feature type="compositionally biased region" description="Polar residues" evidence="1">
    <location>
        <begin position="972"/>
        <end position="983"/>
    </location>
</feature>
<feature type="compositionally biased region" description="Basic and acidic residues" evidence="1">
    <location>
        <begin position="292"/>
        <end position="302"/>
    </location>
</feature>
<feature type="compositionally biased region" description="Basic and acidic residues" evidence="1">
    <location>
        <begin position="551"/>
        <end position="564"/>
    </location>
</feature>
<evidence type="ECO:0000256" key="1">
    <source>
        <dbReference type="SAM" id="MobiDB-lite"/>
    </source>
</evidence>
<accession>A0AAP0P3B2</accession>
<feature type="compositionally biased region" description="Basic and acidic residues" evidence="1">
    <location>
        <begin position="687"/>
        <end position="716"/>
    </location>
</feature>
<feature type="region of interest" description="Disordered" evidence="1">
    <location>
        <begin position="388"/>
        <end position="407"/>
    </location>
</feature>
<evidence type="ECO:0000313" key="2">
    <source>
        <dbReference type="EMBL" id="KAK9125891.1"/>
    </source>
</evidence>
<dbReference type="PANTHER" id="PTHR31008:SF5">
    <property type="entry name" value="EXPRESSED PROTEIN"/>
    <property type="match status" value="1"/>
</dbReference>
<feature type="region of interest" description="Disordered" evidence="1">
    <location>
        <begin position="276"/>
        <end position="370"/>
    </location>
</feature>
<organism evidence="2 3">
    <name type="scientific">Stephania cephalantha</name>
    <dbReference type="NCBI Taxonomy" id="152367"/>
    <lineage>
        <taxon>Eukaryota</taxon>
        <taxon>Viridiplantae</taxon>
        <taxon>Streptophyta</taxon>
        <taxon>Embryophyta</taxon>
        <taxon>Tracheophyta</taxon>
        <taxon>Spermatophyta</taxon>
        <taxon>Magnoliopsida</taxon>
        <taxon>Ranunculales</taxon>
        <taxon>Menispermaceae</taxon>
        <taxon>Menispermoideae</taxon>
        <taxon>Cissampelideae</taxon>
        <taxon>Stephania</taxon>
    </lineage>
</organism>
<reference evidence="2 3" key="1">
    <citation type="submission" date="2024-01" db="EMBL/GenBank/DDBJ databases">
        <title>Genome assemblies of Stephania.</title>
        <authorList>
            <person name="Yang L."/>
        </authorList>
    </citation>
    <scope>NUCLEOTIDE SEQUENCE [LARGE SCALE GENOMIC DNA]</scope>
    <source>
        <strain evidence="2">JXDWG</strain>
        <tissue evidence="2">Leaf</tissue>
    </source>
</reference>
<gene>
    <name evidence="2" type="ORF">Scep_014737</name>
</gene>
<evidence type="ECO:0008006" key="4">
    <source>
        <dbReference type="Google" id="ProtNLM"/>
    </source>
</evidence>
<proteinExistence type="predicted"/>
<feature type="compositionally biased region" description="Basic and acidic residues" evidence="1">
    <location>
        <begin position="993"/>
        <end position="1004"/>
    </location>
</feature>
<keyword evidence="3" id="KW-1185">Reference proteome</keyword>
<feature type="compositionally biased region" description="Polar residues" evidence="1">
    <location>
        <begin position="721"/>
        <end position="749"/>
    </location>
</feature>
<feature type="compositionally biased region" description="Polar residues" evidence="1">
    <location>
        <begin position="470"/>
        <end position="488"/>
    </location>
</feature>
<feature type="region of interest" description="Disordered" evidence="1">
    <location>
        <begin position="537"/>
        <end position="791"/>
    </location>
</feature>
<comment type="caution">
    <text evidence="2">The sequence shown here is derived from an EMBL/GenBank/DDBJ whole genome shotgun (WGS) entry which is preliminary data.</text>
</comment>
<dbReference type="EMBL" id="JBBNAG010000006">
    <property type="protein sequence ID" value="KAK9125891.1"/>
    <property type="molecule type" value="Genomic_DNA"/>
</dbReference>
<protein>
    <recommendedName>
        <fullName evidence="4">COP1-interacting protein 7</fullName>
    </recommendedName>
</protein>
<feature type="region of interest" description="Disordered" evidence="1">
    <location>
        <begin position="1032"/>
        <end position="1075"/>
    </location>
</feature>
<evidence type="ECO:0000313" key="3">
    <source>
        <dbReference type="Proteomes" id="UP001419268"/>
    </source>
</evidence>
<sequence length="1098" mass="120516">MEGGIRDDVPLDYVAFKIFATQNRYEALVYYDGKTDEIGYGLLEQLASFLPEVKNLLTSNDDEILKLQLPENLKDSAWFTKSTFTRLLHIAGVPEFLKASNAIRDEMSQLEEARKFHLSLYVKGNQEDPGRLEEGYSNSNATGMMDKQQPELQSTLSDPTKNELLRAMDLRIMVLREELVSAFNVAASSSCSNEQIAEMVSFLQYFGAMDLRNCLVKNFAVGQKNQAADAQGVSLSISHDLRNASEKMTVGLVPEASSANAAKHVKYCASPAKAAQAERQSLSGSDESSSTDEDRQNTERSRSLVRSASPRRSASPMRRVQIGRTGSRRPTALAIKSLGYIPSRERIPSSRDATGNSSDEDSCDPPKKTEYNVTRISVQDAISLFERKQRDQNPELQKMRSSVDTSVSVNKSVLRRWSAGMGDSSTQCQPESAFEGSNEKTENSLADGDSKANAAEVKHESNFNDEIVNPNETTNSEELSATGESGLSYSADNLEDAVVAPTEEIHDKVKPSDEWSRQKEAELNQMLLRYQSMVMSNTKSQELPSEQRGSYYDHDKQKRDEKLRGKTSGKQPGKEGQVLQENLNKKKAGLPTKNVAVASKQESFGRPRKPQKDLTPIQPKKDVSKPALKKTSPKAPLPAARKSWPSAPSSKTAVPTPPKTPNSTSSVGSAPVRRKSLPISSPSKPSPKTERPEQLKPIKKTPDEKKKDLKGQEGKKLVVKKSSNVAKTKPQTMTEESSSNASAKQSFYSKVTRKGSVVPLESKDSKMFLRKGSRIGPGVGPVAKKKAPQSDETLQNSVCLITVHDEVAVEIPNLVTQQEEVDLDLPVSDTAALESEVSVNSQEKCENMENHSQFVSETQANFANAAESPVDIQSDEVMTISPIAWVEIEEHPEPPVLCNSVEPQIPMPTNIVPSASSPRVRHSLSQMLQEDNGEPEIAEWGKAENLPAVGYQKDVPKGLKRLLKFARKSKGDANTTGWSSPSVFSEGEEDSEEPKAASKRHAEVLLRKSAQANGFGHQKSLLVSSYNAGYSSMRSMDSVQPHDFPSGKSTTRKYSAQGSHKLQEGRDVSAGATTTKASRSFFSLSTFRSSKSNEGKLR</sequence>
<feature type="compositionally biased region" description="Low complexity" evidence="1">
    <location>
        <begin position="304"/>
        <end position="320"/>
    </location>
</feature>
<feature type="region of interest" description="Disordered" evidence="1">
    <location>
        <begin position="420"/>
        <end position="488"/>
    </location>
</feature>
<name>A0AAP0P3B2_9MAGN</name>
<feature type="region of interest" description="Disordered" evidence="1">
    <location>
        <begin position="968"/>
        <end position="1004"/>
    </location>
</feature>